<dbReference type="AlphaFoldDB" id="A0A1I6QKB7"/>
<dbReference type="EMBL" id="FPAG01000002">
    <property type="protein sequence ID" value="SFS52820.1"/>
    <property type="molecule type" value="Genomic_DNA"/>
</dbReference>
<sequence>MKTIYKYFTLGILGIVMTSCNNGKSLQQYFVDSSNNPEFITFDVSSNILSIAEDELTPNQKETLHSIKKLNVLALKLDDSNESFYKEEKEKIKNILSSDSYQEIMRFNTGNARGVVKFLGEDDAIDEVILYGSDDSKGFALLRILGDNMNVENVGQLVEVIQKGTLDQSQLGSIGKIFSEVK</sequence>
<dbReference type="PROSITE" id="PS51257">
    <property type="entry name" value="PROKAR_LIPOPROTEIN"/>
    <property type="match status" value="1"/>
</dbReference>
<reference evidence="1 2" key="1">
    <citation type="submission" date="2016-10" db="EMBL/GenBank/DDBJ databases">
        <authorList>
            <person name="de Groot N.N."/>
        </authorList>
    </citation>
    <scope>NUCLEOTIDE SEQUENCE [LARGE SCALE GENOMIC DNA]</scope>
    <source>
        <strain evidence="1 2">CGMCC 1.6114</strain>
    </source>
</reference>
<dbReference type="RefSeq" id="WP_074976934.1">
    <property type="nucleotide sequence ID" value="NZ_FPAG01000002.1"/>
</dbReference>
<evidence type="ECO:0000313" key="2">
    <source>
        <dbReference type="Proteomes" id="UP000183209"/>
    </source>
</evidence>
<dbReference type="OrthoDB" id="1143555at2"/>
<name>A0A1I6QKB7_9FLAO</name>
<protein>
    <recommendedName>
        <fullName evidence="3">DUF4252 domain-containing protein</fullName>
    </recommendedName>
</protein>
<gene>
    <name evidence="1" type="ORF">SAMN04487906_0700</name>
</gene>
<proteinExistence type="predicted"/>
<accession>A0A1I6QKB7</accession>
<evidence type="ECO:0008006" key="3">
    <source>
        <dbReference type="Google" id="ProtNLM"/>
    </source>
</evidence>
<evidence type="ECO:0000313" key="1">
    <source>
        <dbReference type="EMBL" id="SFS52820.1"/>
    </source>
</evidence>
<organism evidence="1 2">
    <name type="scientific">Zhouia amylolytica</name>
    <dbReference type="NCBI Taxonomy" id="376730"/>
    <lineage>
        <taxon>Bacteria</taxon>
        <taxon>Pseudomonadati</taxon>
        <taxon>Bacteroidota</taxon>
        <taxon>Flavobacteriia</taxon>
        <taxon>Flavobacteriales</taxon>
        <taxon>Flavobacteriaceae</taxon>
        <taxon>Zhouia</taxon>
    </lineage>
</organism>
<dbReference type="Pfam" id="PF14060">
    <property type="entry name" value="DUF4252"/>
    <property type="match status" value="1"/>
</dbReference>
<dbReference type="InterPro" id="IPR025348">
    <property type="entry name" value="DUF4252"/>
</dbReference>
<dbReference type="Proteomes" id="UP000183209">
    <property type="component" value="Unassembled WGS sequence"/>
</dbReference>